<accession>A0ABS4GGX4</accession>
<comment type="similarity">
    <text evidence="7">Belongs to the binding-protein-dependent transport system permease family.</text>
</comment>
<evidence type="ECO:0000259" key="8">
    <source>
        <dbReference type="PROSITE" id="PS50928"/>
    </source>
</evidence>
<dbReference type="PANTHER" id="PTHR43386">
    <property type="entry name" value="OLIGOPEPTIDE TRANSPORT SYSTEM PERMEASE PROTEIN APPC"/>
    <property type="match status" value="1"/>
</dbReference>
<feature type="transmembrane region" description="Helical" evidence="7">
    <location>
        <begin position="79"/>
        <end position="100"/>
    </location>
</feature>
<dbReference type="InterPro" id="IPR000515">
    <property type="entry name" value="MetI-like"/>
</dbReference>
<protein>
    <submittedName>
        <fullName evidence="9">ABC-type dipeptide/oligopeptide/nickel transport system permease subunit</fullName>
    </submittedName>
</protein>
<dbReference type="SUPFAM" id="SSF161098">
    <property type="entry name" value="MetI-like"/>
    <property type="match status" value="1"/>
</dbReference>
<dbReference type="EMBL" id="JAGGKS010000009">
    <property type="protein sequence ID" value="MBP1926945.1"/>
    <property type="molecule type" value="Genomic_DNA"/>
</dbReference>
<organism evidence="9 10">
    <name type="scientific">Sedimentibacter acidaminivorans</name>
    <dbReference type="NCBI Taxonomy" id="913099"/>
    <lineage>
        <taxon>Bacteria</taxon>
        <taxon>Bacillati</taxon>
        <taxon>Bacillota</taxon>
        <taxon>Tissierellia</taxon>
        <taxon>Sedimentibacter</taxon>
    </lineage>
</organism>
<keyword evidence="4 7" id="KW-0812">Transmembrane</keyword>
<feature type="transmembrane region" description="Helical" evidence="7">
    <location>
        <begin position="112"/>
        <end position="132"/>
    </location>
</feature>
<keyword evidence="5 7" id="KW-1133">Transmembrane helix</keyword>
<dbReference type="RefSeq" id="WP_209512664.1">
    <property type="nucleotide sequence ID" value="NZ_JAGGKS010000009.1"/>
</dbReference>
<dbReference type="Gene3D" id="1.10.3720.10">
    <property type="entry name" value="MetI-like"/>
    <property type="match status" value="1"/>
</dbReference>
<dbReference type="InterPro" id="IPR035906">
    <property type="entry name" value="MetI-like_sf"/>
</dbReference>
<evidence type="ECO:0000256" key="7">
    <source>
        <dbReference type="RuleBase" id="RU363032"/>
    </source>
</evidence>
<keyword evidence="10" id="KW-1185">Reference proteome</keyword>
<dbReference type="Pfam" id="PF00528">
    <property type="entry name" value="BPD_transp_1"/>
    <property type="match status" value="1"/>
</dbReference>
<evidence type="ECO:0000256" key="5">
    <source>
        <dbReference type="ARBA" id="ARBA00022989"/>
    </source>
</evidence>
<proteinExistence type="inferred from homology"/>
<feature type="transmembrane region" description="Helical" evidence="7">
    <location>
        <begin position="201"/>
        <end position="223"/>
    </location>
</feature>
<dbReference type="PANTHER" id="PTHR43386:SF1">
    <property type="entry name" value="D,D-DIPEPTIDE TRANSPORT SYSTEM PERMEASE PROTEIN DDPC-RELATED"/>
    <property type="match status" value="1"/>
</dbReference>
<keyword evidence="6 7" id="KW-0472">Membrane</keyword>
<evidence type="ECO:0000313" key="10">
    <source>
        <dbReference type="Proteomes" id="UP001519342"/>
    </source>
</evidence>
<dbReference type="CDD" id="cd06261">
    <property type="entry name" value="TM_PBP2"/>
    <property type="match status" value="1"/>
</dbReference>
<evidence type="ECO:0000256" key="1">
    <source>
        <dbReference type="ARBA" id="ARBA00004651"/>
    </source>
</evidence>
<evidence type="ECO:0000256" key="6">
    <source>
        <dbReference type="ARBA" id="ARBA00023136"/>
    </source>
</evidence>
<feature type="domain" description="ABC transmembrane type-1" evidence="8">
    <location>
        <begin position="76"/>
        <end position="265"/>
    </location>
</feature>
<name>A0ABS4GGX4_9FIRM</name>
<dbReference type="PROSITE" id="PS50928">
    <property type="entry name" value="ABC_TM1"/>
    <property type="match status" value="1"/>
</dbReference>
<evidence type="ECO:0000313" key="9">
    <source>
        <dbReference type="EMBL" id="MBP1926945.1"/>
    </source>
</evidence>
<comment type="caution">
    <text evidence="9">The sequence shown here is derived from an EMBL/GenBank/DDBJ whole genome shotgun (WGS) entry which is preliminary data.</text>
</comment>
<sequence length="277" mass="30205">MSKKKNSVYSNYSLLIGIILVLFILFICILSFIHIPYAPNEMNISERFIKPNSDREHLLGTDNFGRDILSRIMVGSRTVLLVSISSVIIGALIGITLGAISAQFKKVVGSSIMRIIDGLMAFPGILLALMLVTVVGRGIAGSIIAISIFMIPTFSRLVNSMMLDTESLLYIKAAKSYGSTNMQIFIKHFVPAMLPKLVTQFSSAVGTAVMIETSLSFLGLGIQPPNSSWGLMLSEARQFFLQYSYLAVAPGIAIIITVLGFNLIGDGLNDFLLKRRS</sequence>
<keyword evidence="3" id="KW-1003">Cell membrane</keyword>
<feature type="transmembrane region" description="Helical" evidence="7">
    <location>
        <begin position="12"/>
        <end position="35"/>
    </location>
</feature>
<evidence type="ECO:0000256" key="4">
    <source>
        <dbReference type="ARBA" id="ARBA00022692"/>
    </source>
</evidence>
<feature type="transmembrane region" description="Helical" evidence="7">
    <location>
        <begin position="138"/>
        <end position="158"/>
    </location>
</feature>
<reference evidence="9 10" key="1">
    <citation type="submission" date="2021-03" db="EMBL/GenBank/DDBJ databases">
        <title>Genomic Encyclopedia of Type Strains, Phase IV (KMG-IV): sequencing the most valuable type-strain genomes for metagenomic binning, comparative biology and taxonomic classification.</title>
        <authorList>
            <person name="Goeker M."/>
        </authorList>
    </citation>
    <scope>NUCLEOTIDE SEQUENCE [LARGE SCALE GENOMIC DNA]</scope>
    <source>
        <strain evidence="9 10">DSM 24004</strain>
    </source>
</reference>
<evidence type="ECO:0000256" key="2">
    <source>
        <dbReference type="ARBA" id="ARBA00022448"/>
    </source>
</evidence>
<comment type="subcellular location">
    <subcellularLocation>
        <location evidence="1 7">Cell membrane</location>
        <topology evidence="1 7">Multi-pass membrane protein</topology>
    </subcellularLocation>
</comment>
<feature type="transmembrane region" description="Helical" evidence="7">
    <location>
        <begin position="243"/>
        <end position="265"/>
    </location>
</feature>
<dbReference type="InterPro" id="IPR050366">
    <property type="entry name" value="BP-dependent_transpt_permease"/>
</dbReference>
<gene>
    <name evidence="9" type="ORF">J2Z76_002817</name>
</gene>
<evidence type="ECO:0000256" key="3">
    <source>
        <dbReference type="ARBA" id="ARBA00022475"/>
    </source>
</evidence>
<keyword evidence="2 7" id="KW-0813">Transport</keyword>
<dbReference type="Proteomes" id="UP001519342">
    <property type="component" value="Unassembled WGS sequence"/>
</dbReference>